<proteinExistence type="predicted"/>
<dbReference type="EMBL" id="BQXH01000011">
    <property type="protein sequence ID" value="GKS81609.1"/>
    <property type="molecule type" value="Genomic_DNA"/>
</dbReference>
<organism evidence="2 3">
    <name type="scientific">Ligilactobacillus pabuli</name>
    <dbReference type="NCBI Taxonomy" id="2886039"/>
    <lineage>
        <taxon>Bacteria</taxon>
        <taxon>Bacillati</taxon>
        <taxon>Bacillota</taxon>
        <taxon>Bacilli</taxon>
        <taxon>Lactobacillales</taxon>
        <taxon>Lactobacillaceae</taxon>
        <taxon>Ligilactobacillus</taxon>
    </lineage>
</organism>
<sequence length="217" mass="24890">MHNEFSLNSHDYTHQLKGGATPTLFSWLIIILVAIFFMATDLSVHLNGNTIEEGYFKSRIPLIISLLFSWFISKELVPLLFPNSFSETVIPNSFGLILITIALTILLYLFNQAKHDIETNKKTVQQAQSKYFKHNQALTFAMVHYVIGISSIVLINSFMYLPIFLDFLIPISKNDPSSLEKIQLQDFIAINITFVIPFLIMILTPFFLKKLLSHFDK</sequence>
<gene>
    <name evidence="2" type="ORF">LPAF129_12950</name>
</gene>
<keyword evidence="1" id="KW-1133">Transmembrane helix</keyword>
<protein>
    <recommendedName>
        <fullName evidence="4">MFS transporter</fullName>
    </recommendedName>
</protein>
<feature type="transmembrane region" description="Helical" evidence="1">
    <location>
        <begin position="187"/>
        <end position="208"/>
    </location>
</feature>
<dbReference type="Proteomes" id="UP001055149">
    <property type="component" value="Unassembled WGS sequence"/>
</dbReference>
<evidence type="ECO:0000256" key="1">
    <source>
        <dbReference type="SAM" id="Phobius"/>
    </source>
</evidence>
<accession>A0ABQ5JHQ4</accession>
<keyword evidence="1" id="KW-0472">Membrane</keyword>
<keyword evidence="3" id="KW-1185">Reference proteome</keyword>
<evidence type="ECO:0000313" key="3">
    <source>
        <dbReference type="Proteomes" id="UP001055149"/>
    </source>
</evidence>
<comment type="caution">
    <text evidence="2">The sequence shown here is derived from an EMBL/GenBank/DDBJ whole genome shotgun (WGS) entry which is preliminary data.</text>
</comment>
<name>A0ABQ5JHQ4_9LACO</name>
<feature type="transmembrane region" description="Helical" evidence="1">
    <location>
        <begin position="56"/>
        <end position="73"/>
    </location>
</feature>
<keyword evidence="1" id="KW-0812">Transmembrane</keyword>
<feature type="transmembrane region" description="Helical" evidence="1">
    <location>
        <begin position="93"/>
        <end position="111"/>
    </location>
</feature>
<feature type="transmembrane region" description="Helical" evidence="1">
    <location>
        <begin position="137"/>
        <end position="161"/>
    </location>
</feature>
<evidence type="ECO:0008006" key="4">
    <source>
        <dbReference type="Google" id="ProtNLM"/>
    </source>
</evidence>
<feature type="transmembrane region" description="Helical" evidence="1">
    <location>
        <begin position="24"/>
        <end position="44"/>
    </location>
</feature>
<reference evidence="2" key="1">
    <citation type="journal article" date="2022" name="Int. J. Syst. Evol. Microbiol.">
        <title>A novel species of lactic acid bacteria, Ligilactobacillus pabuli sp. nov., isolated from alfalfa silage.</title>
        <authorList>
            <person name="Tohno M."/>
            <person name="Tanizawa Y."/>
            <person name="Sawada H."/>
            <person name="Sakamoto M."/>
            <person name="Ohkuma M."/>
            <person name="Kobayashi H."/>
        </authorList>
    </citation>
    <scope>NUCLEOTIDE SEQUENCE</scope>
    <source>
        <strain evidence="2">AF129</strain>
    </source>
</reference>
<evidence type="ECO:0000313" key="2">
    <source>
        <dbReference type="EMBL" id="GKS81609.1"/>
    </source>
</evidence>